<accession>A0A135SI21</accession>
<comment type="caution">
    <text evidence="3">The sequence shown here is derived from an EMBL/GenBank/DDBJ whole genome shotgun (WGS) entry which is preliminary data.</text>
</comment>
<feature type="region of interest" description="Disordered" evidence="1">
    <location>
        <begin position="135"/>
        <end position="220"/>
    </location>
</feature>
<feature type="compositionally biased region" description="Pro residues" evidence="1">
    <location>
        <begin position="286"/>
        <end position="296"/>
    </location>
</feature>
<evidence type="ECO:0000313" key="4">
    <source>
        <dbReference type="Proteomes" id="UP000070328"/>
    </source>
</evidence>
<dbReference type="AlphaFoldDB" id="A0A135SI21"/>
<feature type="compositionally biased region" description="Polar residues" evidence="1">
    <location>
        <begin position="519"/>
        <end position="534"/>
    </location>
</feature>
<feature type="compositionally biased region" description="Low complexity" evidence="1">
    <location>
        <begin position="164"/>
        <end position="185"/>
    </location>
</feature>
<feature type="region of interest" description="Disordered" evidence="1">
    <location>
        <begin position="243"/>
        <end position="731"/>
    </location>
</feature>
<feature type="compositionally biased region" description="Basic residues" evidence="1">
    <location>
        <begin position="616"/>
        <end position="626"/>
    </location>
</feature>
<feature type="compositionally biased region" description="Low complexity" evidence="1">
    <location>
        <begin position="379"/>
        <end position="390"/>
    </location>
</feature>
<dbReference type="EMBL" id="JFBX01000560">
    <property type="protein sequence ID" value="KXH35564.1"/>
    <property type="molecule type" value="Genomic_DNA"/>
</dbReference>
<feature type="compositionally biased region" description="Low complexity" evidence="1">
    <location>
        <begin position="649"/>
        <end position="675"/>
    </location>
</feature>
<dbReference type="OrthoDB" id="4850745at2759"/>
<evidence type="ECO:0000256" key="2">
    <source>
        <dbReference type="SAM" id="Phobius"/>
    </source>
</evidence>
<reference evidence="3 4" key="1">
    <citation type="submission" date="2014-02" db="EMBL/GenBank/DDBJ databases">
        <title>The genome sequence of Colletotrichum simmondsii CBS122122.</title>
        <authorList>
            <person name="Baroncelli R."/>
            <person name="Thon M.R."/>
        </authorList>
    </citation>
    <scope>NUCLEOTIDE SEQUENCE [LARGE SCALE GENOMIC DNA]</scope>
    <source>
        <strain evidence="3 4">CBS122122</strain>
    </source>
</reference>
<feature type="compositionally biased region" description="Basic and acidic residues" evidence="1">
    <location>
        <begin position="360"/>
        <end position="370"/>
    </location>
</feature>
<protein>
    <submittedName>
        <fullName evidence="3">Uncharacterized protein</fullName>
    </submittedName>
</protein>
<keyword evidence="2" id="KW-0812">Transmembrane</keyword>
<feature type="compositionally biased region" description="Low complexity" evidence="1">
    <location>
        <begin position="261"/>
        <end position="270"/>
    </location>
</feature>
<feature type="compositionally biased region" description="Low complexity" evidence="1">
    <location>
        <begin position="478"/>
        <end position="518"/>
    </location>
</feature>
<evidence type="ECO:0000256" key="1">
    <source>
        <dbReference type="SAM" id="MobiDB-lite"/>
    </source>
</evidence>
<feature type="compositionally biased region" description="Basic and acidic residues" evidence="1">
    <location>
        <begin position="603"/>
        <end position="615"/>
    </location>
</feature>
<organism evidence="3 4">
    <name type="scientific">Colletotrichum simmondsii</name>
    <dbReference type="NCBI Taxonomy" id="703756"/>
    <lineage>
        <taxon>Eukaryota</taxon>
        <taxon>Fungi</taxon>
        <taxon>Dikarya</taxon>
        <taxon>Ascomycota</taxon>
        <taxon>Pezizomycotina</taxon>
        <taxon>Sordariomycetes</taxon>
        <taxon>Hypocreomycetidae</taxon>
        <taxon>Glomerellales</taxon>
        <taxon>Glomerellaceae</taxon>
        <taxon>Colletotrichum</taxon>
        <taxon>Colletotrichum acutatum species complex</taxon>
    </lineage>
</organism>
<feature type="compositionally biased region" description="Low complexity" evidence="1">
    <location>
        <begin position="425"/>
        <end position="455"/>
    </location>
</feature>
<feature type="compositionally biased region" description="Polar residues" evidence="1">
    <location>
        <begin position="138"/>
        <end position="151"/>
    </location>
</feature>
<feature type="compositionally biased region" description="Basic and acidic residues" evidence="1">
    <location>
        <begin position="700"/>
        <end position="711"/>
    </location>
</feature>
<name>A0A135SI21_9PEZI</name>
<proteinExistence type="predicted"/>
<evidence type="ECO:0000313" key="3">
    <source>
        <dbReference type="EMBL" id="KXH35564.1"/>
    </source>
</evidence>
<keyword evidence="2" id="KW-1133">Transmembrane helix</keyword>
<sequence>MAPSPLHSLPSPTTTFKPILAAFTQPPTATPTTLITTVAKLVPRTATTVSVYITQVPSATAAPDTPKLKDPVYGNLTWTFIVVPCVPVIVLIFFIFTCYQERRRAIKNMKKNPDIEMQTFHKFWFPWRELDKNEVPNEVSQSKTSPSSSHITPLPPGARDDGPGDAAAATASTSTPAPSGSTSPGILILGEHPRRKKRRWTAWHPSDGTQIPPITLYENPPSWGRRHLWSEVMAYPSLLNPGLIRRRNKTPTNTKPDPADDTSSSSSYSSPPSPNASPPRLTSPRTAPPRTSPPRTPGGLPVIAETEPDEGDIATARRRPRFAEPTTRIVEPESEHGPGRDTNPYPSQIYGRTGRRRHSGHEDDHPREGQRSSSSENQTDTSDGDTNNGSDNDEGIHSDADSITTQKPLRPPTDIPSFGRFKDISSSTGTGTSKSTAAATTTTTASSGTGTWAAGHIPSYYGASPSPAHTHVHQQQPSSSASASTTRTPTAAAAAGAAALSRRAHAYSAASRASAANSDGVSPLSSARSSTVTVTGDARRRTANTVSSIGSEPGSPTRFGSLEWRSALVEASSSSSAVAGTALPAEIDGTVTKANSRSNGKGKAKEETKPKDKGKGKAKAQPRSRGAKTDTITAKAKPKCTCKSKGKGKAIAASGGAESSTSASASASASSSSSSCPRHPHQSHNAAVVEASQSTPAAPDTRDPARKNENKAHRRSITEWPRVCSGCGQVG</sequence>
<feature type="compositionally biased region" description="Basic and acidic residues" evidence="1">
    <location>
        <begin position="330"/>
        <end position="339"/>
    </location>
</feature>
<keyword evidence="2" id="KW-0472">Membrane</keyword>
<feature type="compositionally biased region" description="Low complexity" evidence="1">
    <location>
        <begin position="566"/>
        <end position="579"/>
    </location>
</feature>
<dbReference type="Proteomes" id="UP000070328">
    <property type="component" value="Unassembled WGS sequence"/>
</dbReference>
<feature type="compositionally biased region" description="Basic residues" evidence="1">
    <location>
        <begin position="636"/>
        <end position="648"/>
    </location>
</feature>
<feature type="transmembrane region" description="Helical" evidence="2">
    <location>
        <begin position="76"/>
        <end position="99"/>
    </location>
</feature>
<gene>
    <name evidence="3" type="ORF">CSIM01_08471</name>
</gene>
<keyword evidence="4" id="KW-1185">Reference proteome</keyword>